<evidence type="ECO:0000313" key="3">
    <source>
        <dbReference type="Proteomes" id="UP000281343"/>
    </source>
</evidence>
<feature type="region of interest" description="Disordered" evidence="1">
    <location>
        <begin position="75"/>
        <end position="110"/>
    </location>
</feature>
<gene>
    <name evidence="2" type="ORF">D9R08_12255</name>
</gene>
<sequence>MALAGTAAIVLAACAQPPQPQAARAVPLYAKSGAALCVPSEPLPGTNYPPDLVLCEEICAEDPVAGANVAICPPLVDRGRQRGVDDEDDDSSTQTGTRPTGQGTPTAGIP</sequence>
<protein>
    <submittedName>
        <fullName evidence="2">Uncharacterized protein</fullName>
    </submittedName>
</protein>
<accession>A0A3L9Y2I1</accession>
<dbReference type="AlphaFoldDB" id="A0A3L9Y2I1"/>
<comment type="caution">
    <text evidence="2">The sequence shown here is derived from an EMBL/GenBank/DDBJ whole genome shotgun (WGS) entry which is preliminary data.</text>
</comment>
<evidence type="ECO:0000313" key="2">
    <source>
        <dbReference type="EMBL" id="RMA41645.1"/>
    </source>
</evidence>
<reference evidence="2 3" key="1">
    <citation type="submission" date="2018-10" db="EMBL/GenBank/DDBJ databases">
        <authorList>
            <person name="Jung H.S."/>
            <person name="Jeon C.O."/>
        </authorList>
    </citation>
    <scope>NUCLEOTIDE SEQUENCE [LARGE SCALE GENOMIC DNA]</scope>
    <source>
        <strain evidence="2 3">MA-7-27</strain>
    </source>
</reference>
<name>A0A3L9Y2I1_9RHOB</name>
<dbReference type="EMBL" id="RCNT01000006">
    <property type="protein sequence ID" value="RMA41645.1"/>
    <property type="molecule type" value="Genomic_DNA"/>
</dbReference>
<evidence type="ECO:0000256" key="1">
    <source>
        <dbReference type="SAM" id="MobiDB-lite"/>
    </source>
</evidence>
<proteinExistence type="predicted"/>
<feature type="compositionally biased region" description="Low complexity" evidence="1">
    <location>
        <begin position="93"/>
        <end position="110"/>
    </location>
</feature>
<dbReference type="Proteomes" id="UP000281343">
    <property type="component" value="Unassembled WGS sequence"/>
</dbReference>
<keyword evidence="3" id="KW-1185">Reference proteome</keyword>
<organism evidence="2 3">
    <name type="scientific">Rhodophyticola porphyridii</name>
    <dbReference type="NCBI Taxonomy" id="1852017"/>
    <lineage>
        <taxon>Bacteria</taxon>
        <taxon>Pseudomonadati</taxon>
        <taxon>Pseudomonadota</taxon>
        <taxon>Alphaproteobacteria</taxon>
        <taxon>Rhodobacterales</taxon>
        <taxon>Roseobacteraceae</taxon>
        <taxon>Rhodophyticola</taxon>
    </lineage>
</organism>